<dbReference type="Gene3D" id="6.10.340.10">
    <property type="match status" value="1"/>
</dbReference>
<dbReference type="EMBL" id="PYMB01000001">
    <property type="protein sequence ID" value="PSW15528.1"/>
    <property type="molecule type" value="Genomic_DNA"/>
</dbReference>
<dbReference type="PANTHER" id="PTHR32089">
    <property type="entry name" value="METHYL-ACCEPTING CHEMOTAXIS PROTEIN MCPB"/>
    <property type="match status" value="1"/>
</dbReference>
<feature type="transmembrane region" description="Helical" evidence="9">
    <location>
        <begin position="194"/>
        <end position="214"/>
    </location>
</feature>
<keyword evidence="5 9" id="KW-0472">Membrane</keyword>
<evidence type="ECO:0000259" key="11">
    <source>
        <dbReference type="PROSITE" id="PS50192"/>
    </source>
</evidence>
<dbReference type="CDD" id="cd06225">
    <property type="entry name" value="HAMP"/>
    <property type="match status" value="1"/>
</dbReference>
<dbReference type="Pfam" id="PF00672">
    <property type="entry name" value="HAMP"/>
    <property type="match status" value="1"/>
</dbReference>
<dbReference type="SMART" id="SM00304">
    <property type="entry name" value="HAMP"/>
    <property type="match status" value="1"/>
</dbReference>
<evidence type="ECO:0000256" key="3">
    <source>
        <dbReference type="ARBA" id="ARBA00022692"/>
    </source>
</evidence>
<evidence type="ECO:0000256" key="6">
    <source>
        <dbReference type="ARBA" id="ARBA00023224"/>
    </source>
</evidence>
<evidence type="ECO:0000256" key="8">
    <source>
        <dbReference type="PROSITE-ProRule" id="PRU00284"/>
    </source>
</evidence>
<dbReference type="PROSITE" id="PS50192">
    <property type="entry name" value="T_SNARE"/>
    <property type="match status" value="1"/>
</dbReference>
<keyword evidence="3 9" id="KW-0812">Transmembrane</keyword>
<dbReference type="FunFam" id="1.10.287.950:FF:000001">
    <property type="entry name" value="Methyl-accepting chemotaxis sensory transducer"/>
    <property type="match status" value="1"/>
</dbReference>
<sequence>MPWIHHLSFRWKFLIPVIFSVTMFTICLSIVISVSNDQNRMNAFQDQQIQPVLSQMDQGYRDLYEVITVSQGIVLASGDAELLAYNKALFAENEPPALKRLLSAQTLVADGYIDGANQQLLNVIRSKYYQWITHYQYIYDNPQMAESYYLDNRDVMNNSFTALIDPFLLLRKTIEEKDKYVKQELNEKVESVTALLKVGGGITVLVSLFGTWLLSNIIISPLKRLSVAMHDIASGDGDLTQRVKVDSQDEVGQFAEGFNAFVSTIHHTILDVSATLEVVQKATGNIQHESQEVAGHAEAQQVESAHVASAVHKMSATIDDVSQHAGEAAQASQHANGESKAAKSVLGDAVQSIHQLADDIESSSQVILDLEQDVGTIASVLDVIRGIAEQTNLLALNAAIEAARAGEQGRGFAVVADEVRSLASKTQVSTGEIQTMIERLQLGSKEAVEAMARSRESGIATVSQANKANESLDLINHSIEVINDMNLQIAAAAKQQSLVSEDISQNVQKIADKSQGVVDKITMTKDAFGQLAAQCHQLRGQVGRFRV</sequence>
<comment type="caution">
    <text evidence="13">The sequence shown here is derived from an EMBL/GenBank/DDBJ whole genome shotgun (WGS) entry which is preliminary data.</text>
</comment>
<dbReference type="InterPro" id="IPR003660">
    <property type="entry name" value="HAMP_dom"/>
</dbReference>
<feature type="domain" description="Methyl-accepting transducer" evidence="10">
    <location>
        <begin position="275"/>
        <end position="511"/>
    </location>
</feature>
<dbReference type="SMART" id="SM00283">
    <property type="entry name" value="MA"/>
    <property type="match status" value="1"/>
</dbReference>
<evidence type="ECO:0000256" key="4">
    <source>
        <dbReference type="ARBA" id="ARBA00022989"/>
    </source>
</evidence>
<evidence type="ECO:0000256" key="9">
    <source>
        <dbReference type="SAM" id="Phobius"/>
    </source>
</evidence>
<keyword evidence="6 8" id="KW-0807">Transducer</keyword>
<dbReference type="CDD" id="cd11386">
    <property type="entry name" value="MCP_signal"/>
    <property type="match status" value="1"/>
</dbReference>
<dbReference type="AlphaFoldDB" id="A0A2T3NJ55"/>
<protein>
    <submittedName>
        <fullName evidence="13">Methyl-accepting chemotaxis protein</fullName>
    </submittedName>
</protein>
<dbReference type="Proteomes" id="UP000241346">
    <property type="component" value="Unassembled WGS sequence"/>
</dbReference>
<keyword evidence="4 9" id="KW-1133">Transmembrane helix</keyword>
<dbReference type="Pfam" id="PF00015">
    <property type="entry name" value="MCPsignal"/>
    <property type="match status" value="1"/>
</dbReference>
<dbReference type="RefSeq" id="WP_107296147.1">
    <property type="nucleotide sequence ID" value="NZ_PYMB01000001.1"/>
</dbReference>
<evidence type="ECO:0000256" key="5">
    <source>
        <dbReference type="ARBA" id="ARBA00023136"/>
    </source>
</evidence>
<evidence type="ECO:0000256" key="7">
    <source>
        <dbReference type="ARBA" id="ARBA00029447"/>
    </source>
</evidence>
<accession>A0A2T3NJ55</accession>
<evidence type="ECO:0000256" key="2">
    <source>
        <dbReference type="ARBA" id="ARBA00022519"/>
    </source>
</evidence>
<dbReference type="GO" id="GO:0007165">
    <property type="term" value="P:signal transduction"/>
    <property type="evidence" value="ECO:0007669"/>
    <property type="project" value="UniProtKB-KW"/>
</dbReference>
<keyword evidence="2" id="KW-1003">Cell membrane</keyword>
<dbReference type="SUPFAM" id="SSF58104">
    <property type="entry name" value="Methyl-accepting chemotaxis protein (MCP) signaling domain"/>
    <property type="match status" value="1"/>
</dbReference>
<evidence type="ECO:0000313" key="13">
    <source>
        <dbReference type="EMBL" id="PSW15528.1"/>
    </source>
</evidence>
<organism evidence="13 14">
    <name type="scientific">Photobacterium rosenbergii</name>
    <dbReference type="NCBI Taxonomy" id="294936"/>
    <lineage>
        <taxon>Bacteria</taxon>
        <taxon>Pseudomonadati</taxon>
        <taxon>Pseudomonadota</taxon>
        <taxon>Gammaproteobacteria</taxon>
        <taxon>Vibrionales</taxon>
        <taxon>Vibrionaceae</taxon>
        <taxon>Photobacterium</taxon>
    </lineage>
</organism>
<feature type="domain" description="HAMP" evidence="12">
    <location>
        <begin position="216"/>
        <end position="270"/>
    </location>
</feature>
<dbReference type="PANTHER" id="PTHR32089:SF119">
    <property type="entry name" value="METHYL-ACCEPTING CHEMOTAXIS PROTEIN CTPL"/>
    <property type="match status" value="1"/>
</dbReference>
<proteinExistence type="inferred from homology"/>
<comment type="similarity">
    <text evidence="7">Belongs to the methyl-accepting chemotaxis (MCP) protein family.</text>
</comment>
<evidence type="ECO:0000313" key="14">
    <source>
        <dbReference type="Proteomes" id="UP000241346"/>
    </source>
</evidence>
<dbReference type="OrthoDB" id="2489132at2"/>
<comment type="subcellular location">
    <subcellularLocation>
        <location evidence="1">Cell inner membrane</location>
        <topology evidence="1">Multi-pass membrane protein</topology>
    </subcellularLocation>
</comment>
<dbReference type="PROSITE" id="PS50111">
    <property type="entry name" value="CHEMOTAXIS_TRANSDUC_2"/>
    <property type="match status" value="1"/>
</dbReference>
<feature type="transmembrane region" description="Helical" evidence="9">
    <location>
        <begin position="13"/>
        <end position="34"/>
    </location>
</feature>
<dbReference type="Gene3D" id="1.10.287.950">
    <property type="entry name" value="Methyl-accepting chemotaxis protein"/>
    <property type="match status" value="1"/>
</dbReference>
<evidence type="ECO:0000256" key="1">
    <source>
        <dbReference type="ARBA" id="ARBA00004429"/>
    </source>
</evidence>
<dbReference type="InterPro" id="IPR000727">
    <property type="entry name" value="T_SNARE_dom"/>
</dbReference>
<dbReference type="GO" id="GO:0006935">
    <property type="term" value="P:chemotaxis"/>
    <property type="evidence" value="ECO:0007669"/>
    <property type="project" value="UniProtKB-ARBA"/>
</dbReference>
<dbReference type="PROSITE" id="PS50885">
    <property type="entry name" value="HAMP"/>
    <property type="match status" value="1"/>
</dbReference>
<feature type="domain" description="T-SNARE coiled-coil homology" evidence="11">
    <location>
        <begin position="462"/>
        <end position="524"/>
    </location>
</feature>
<dbReference type="InterPro" id="IPR004089">
    <property type="entry name" value="MCPsignal_dom"/>
</dbReference>
<name>A0A2T3NJ55_9GAMM</name>
<dbReference type="GO" id="GO:0005886">
    <property type="term" value="C:plasma membrane"/>
    <property type="evidence" value="ECO:0007669"/>
    <property type="project" value="UniProtKB-SubCell"/>
</dbReference>
<reference evidence="13 14" key="1">
    <citation type="submission" date="2018-03" db="EMBL/GenBank/DDBJ databases">
        <title>Whole genome sequencing of Histamine producing bacteria.</title>
        <authorList>
            <person name="Butler K."/>
        </authorList>
    </citation>
    <scope>NUCLEOTIDE SEQUENCE [LARGE SCALE GENOMIC DNA]</scope>
    <source>
        <strain evidence="13 14">DSM 19138</strain>
    </source>
</reference>
<evidence type="ECO:0000259" key="12">
    <source>
        <dbReference type="PROSITE" id="PS50885"/>
    </source>
</evidence>
<evidence type="ECO:0000259" key="10">
    <source>
        <dbReference type="PROSITE" id="PS50111"/>
    </source>
</evidence>
<keyword evidence="2" id="KW-0997">Cell inner membrane</keyword>
<gene>
    <name evidence="13" type="ORF">C9J01_00460</name>
</gene>